<protein>
    <submittedName>
        <fullName evidence="1">Uncharacterized protein</fullName>
    </submittedName>
</protein>
<keyword evidence="2" id="KW-1185">Reference proteome</keyword>
<proteinExistence type="predicted"/>
<evidence type="ECO:0000313" key="2">
    <source>
        <dbReference type="Proteomes" id="UP001200430"/>
    </source>
</evidence>
<dbReference type="RefSeq" id="WP_236100481.1">
    <property type="nucleotide sequence ID" value="NZ_JAKGUD010000027.1"/>
</dbReference>
<accession>A0ABS9ER73</accession>
<dbReference type="EMBL" id="JAKGUD010000027">
    <property type="protein sequence ID" value="MCF4143695.1"/>
    <property type="molecule type" value="Genomic_DNA"/>
</dbReference>
<comment type="caution">
    <text evidence="1">The sequence shown here is derived from an EMBL/GenBank/DDBJ whole genome shotgun (WGS) entry which is preliminary data.</text>
</comment>
<dbReference type="Proteomes" id="UP001200430">
    <property type="component" value="Unassembled WGS sequence"/>
</dbReference>
<reference evidence="1 2" key="1">
    <citation type="submission" date="2022-01" db="EMBL/GenBank/DDBJ databases">
        <title>Dethiosulfovibrio faecalis sp. nov., a novel proteolytic, non-sulfur-reducing bacterium isolated from a marine aquaculture solid waste bioreactor.</title>
        <authorList>
            <person name="Grabowski S."/>
            <person name="Apolinario E."/>
            <person name="Schneider N."/>
            <person name="Marshall C.W."/>
            <person name="Sowers K.R."/>
        </authorList>
    </citation>
    <scope>NUCLEOTIDE SEQUENCE [LARGE SCALE GENOMIC DNA]</scope>
    <source>
        <strain evidence="1 2">DSM 12537</strain>
    </source>
</reference>
<name>A0ABS9ER73_9BACT</name>
<organism evidence="1 2">
    <name type="scientific">Dethiosulfovibrio marinus</name>
    <dbReference type="NCBI Taxonomy" id="133532"/>
    <lineage>
        <taxon>Bacteria</taxon>
        <taxon>Thermotogati</taxon>
        <taxon>Synergistota</taxon>
        <taxon>Synergistia</taxon>
        <taxon>Synergistales</taxon>
        <taxon>Dethiosulfovibrionaceae</taxon>
        <taxon>Dethiosulfovibrio</taxon>
    </lineage>
</organism>
<sequence>MAVKRIDTLGCHPLVLMKKLAAIGGLEILKEEKHVHDGVEYPYHIVAKVKDGLYVEAKDPIYEFASTPELLPRRVYLGELDGDIMALEASSTMLGIISQTDLMAPVINSQTPLPEGPLGLSILFSYFGKASNTSSYELNCGAYINSDNGYLFGGPLSRNKEKVMRIGGKNPISNLGLTDKSNGNYVSVNLLTSDTLEYPYNGTSAVVMSAFLENIQCKPFRPSWYKYHETPRIYFGQTDEGLGAPIVISGTITRIGTGFLEDQLVSPSSWRILPITSSVISNEGGVFFCYDEGEEHSGVLGLVLVDTSKGNGLDGPFPAIFDTDLCCAFSPPSKGEHLVVLGSESNPEGIITMQLFAPSPPISTDSVSGGPVVTDLFAYTSEEIRGAVPGVLATPEALTVGSVGWLDGKRYRVHLPGRMLQIG</sequence>
<gene>
    <name evidence="1" type="ORF">L2W38_12830</name>
</gene>
<evidence type="ECO:0000313" key="1">
    <source>
        <dbReference type="EMBL" id="MCF4143695.1"/>
    </source>
</evidence>